<sequence length="342" mass="37947">MNNPIHTAIIGYGRSARFLHATGLLGNPQAFQVVAVTSRSEPSLAQARADFDCPTFTDYHRMLRECEIDLVVIVTRNDQHCEMACHVLAAGCHTLITKPLGITREEVARIYGTAEQAGKKVFPFLPARWGTDYRRIREIIESGEIGRVFAIHRSVYGFATRDDWQTESKFGGGIILNWGAHLIEPPMLLANSKPKHLFGSCAQVLNPGDAEDTFYSLITMENGVRVHSQWSFSPQALPHWFVQGTGGCIIGNDTKLEITTGIPTRPADPTKFKDMEGEGAETRSETVGDDLYGDPVEIYRDVAADLLDDHPYSVTRDEAIRLSSIFDGIKKSQQQETLIPLS</sequence>
<dbReference type="InterPro" id="IPR000683">
    <property type="entry name" value="Gfo/Idh/MocA-like_OxRdtase_N"/>
</dbReference>
<feature type="domain" description="Gfo/Idh/MocA-like oxidoreductase N-terminal" evidence="2">
    <location>
        <begin position="6"/>
        <end position="122"/>
    </location>
</feature>
<feature type="compositionally biased region" description="Basic and acidic residues" evidence="1">
    <location>
        <begin position="268"/>
        <end position="286"/>
    </location>
</feature>
<dbReference type="EMBL" id="BMXI01000006">
    <property type="protein sequence ID" value="GHC50893.1"/>
    <property type="molecule type" value="Genomic_DNA"/>
</dbReference>
<comment type="caution">
    <text evidence="4">The sequence shown here is derived from an EMBL/GenBank/DDBJ whole genome shotgun (WGS) entry which is preliminary data.</text>
</comment>
<dbReference type="InterPro" id="IPR055170">
    <property type="entry name" value="GFO_IDH_MocA-like_dom"/>
</dbReference>
<feature type="region of interest" description="Disordered" evidence="1">
    <location>
        <begin position="261"/>
        <end position="290"/>
    </location>
</feature>
<evidence type="ECO:0000313" key="4">
    <source>
        <dbReference type="EMBL" id="GHC50893.1"/>
    </source>
</evidence>
<dbReference type="Pfam" id="PF01408">
    <property type="entry name" value="GFO_IDH_MocA"/>
    <property type="match status" value="1"/>
</dbReference>
<dbReference type="SUPFAM" id="SSF55347">
    <property type="entry name" value="Glyceraldehyde-3-phosphate dehydrogenase-like, C-terminal domain"/>
    <property type="match status" value="1"/>
</dbReference>
<evidence type="ECO:0000259" key="3">
    <source>
        <dbReference type="Pfam" id="PF22725"/>
    </source>
</evidence>
<feature type="domain" description="GFO/IDH/MocA-like oxidoreductase" evidence="3">
    <location>
        <begin position="133"/>
        <end position="249"/>
    </location>
</feature>
<proteinExistence type="predicted"/>
<dbReference type="Proteomes" id="UP000644507">
    <property type="component" value="Unassembled WGS sequence"/>
</dbReference>
<evidence type="ECO:0000259" key="2">
    <source>
        <dbReference type="Pfam" id="PF01408"/>
    </source>
</evidence>
<dbReference type="InterPro" id="IPR036291">
    <property type="entry name" value="NAD(P)-bd_dom_sf"/>
</dbReference>
<name>A0A918WH25_9BACT</name>
<dbReference type="InterPro" id="IPR051317">
    <property type="entry name" value="Gfo/Idh/MocA_oxidoreduct"/>
</dbReference>
<dbReference type="Pfam" id="PF22725">
    <property type="entry name" value="GFO_IDH_MocA_C3"/>
    <property type="match status" value="1"/>
</dbReference>
<dbReference type="Gene3D" id="3.30.360.10">
    <property type="entry name" value="Dihydrodipicolinate Reductase, domain 2"/>
    <property type="match status" value="1"/>
</dbReference>
<evidence type="ECO:0000313" key="5">
    <source>
        <dbReference type="Proteomes" id="UP000644507"/>
    </source>
</evidence>
<dbReference type="Gene3D" id="3.40.50.720">
    <property type="entry name" value="NAD(P)-binding Rossmann-like Domain"/>
    <property type="match status" value="1"/>
</dbReference>
<evidence type="ECO:0000256" key="1">
    <source>
        <dbReference type="SAM" id="MobiDB-lite"/>
    </source>
</evidence>
<dbReference type="PANTHER" id="PTHR43708:SF8">
    <property type="entry name" value="OXIDOREDUCTASE"/>
    <property type="match status" value="1"/>
</dbReference>
<dbReference type="SUPFAM" id="SSF51735">
    <property type="entry name" value="NAD(P)-binding Rossmann-fold domains"/>
    <property type="match status" value="1"/>
</dbReference>
<accession>A0A918WH25</accession>
<dbReference type="PANTHER" id="PTHR43708">
    <property type="entry name" value="CONSERVED EXPRESSED OXIDOREDUCTASE (EUROFUNG)"/>
    <property type="match status" value="1"/>
</dbReference>
<organism evidence="4 5">
    <name type="scientific">Roseibacillus persicicus</name>
    <dbReference type="NCBI Taxonomy" id="454148"/>
    <lineage>
        <taxon>Bacteria</taxon>
        <taxon>Pseudomonadati</taxon>
        <taxon>Verrucomicrobiota</taxon>
        <taxon>Verrucomicrobiia</taxon>
        <taxon>Verrucomicrobiales</taxon>
        <taxon>Verrucomicrobiaceae</taxon>
        <taxon>Roseibacillus</taxon>
    </lineage>
</organism>
<dbReference type="GO" id="GO:0000166">
    <property type="term" value="F:nucleotide binding"/>
    <property type="evidence" value="ECO:0007669"/>
    <property type="project" value="InterPro"/>
</dbReference>
<dbReference type="RefSeq" id="WP_189569440.1">
    <property type="nucleotide sequence ID" value="NZ_BMXI01000006.1"/>
</dbReference>
<keyword evidence="5" id="KW-1185">Reference proteome</keyword>
<protein>
    <submittedName>
        <fullName evidence="4">Oxidoreductase</fullName>
    </submittedName>
</protein>
<dbReference type="AlphaFoldDB" id="A0A918WH25"/>
<reference evidence="4" key="2">
    <citation type="submission" date="2020-09" db="EMBL/GenBank/DDBJ databases">
        <authorList>
            <person name="Sun Q."/>
            <person name="Kim S."/>
        </authorList>
    </citation>
    <scope>NUCLEOTIDE SEQUENCE</scope>
    <source>
        <strain evidence="4">KCTC 12988</strain>
    </source>
</reference>
<reference evidence="4" key="1">
    <citation type="journal article" date="2014" name="Int. J. Syst. Evol. Microbiol.">
        <title>Complete genome sequence of Corynebacterium casei LMG S-19264T (=DSM 44701T), isolated from a smear-ripened cheese.</title>
        <authorList>
            <consortium name="US DOE Joint Genome Institute (JGI-PGF)"/>
            <person name="Walter F."/>
            <person name="Albersmeier A."/>
            <person name="Kalinowski J."/>
            <person name="Ruckert C."/>
        </authorList>
    </citation>
    <scope>NUCLEOTIDE SEQUENCE</scope>
    <source>
        <strain evidence="4">KCTC 12988</strain>
    </source>
</reference>
<gene>
    <name evidence="4" type="ORF">GCM10007100_16320</name>
</gene>